<dbReference type="AlphaFoldDB" id="A0A0C3D543"/>
<gene>
    <name evidence="1" type="ORF">SCLCIDRAFT_12182</name>
</gene>
<dbReference type="InParanoid" id="A0A0C3D543"/>
<name>A0A0C3D543_9AGAM</name>
<dbReference type="EMBL" id="KN822275">
    <property type="protein sequence ID" value="KIM51201.1"/>
    <property type="molecule type" value="Genomic_DNA"/>
</dbReference>
<evidence type="ECO:0000313" key="2">
    <source>
        <dbReference type="Proteomes" id="UP000053989"/>
    </source>
</evidence>
<keyword evidence="2" id="KW-1185">Reference proteome</keyword>
<reference evidence="1 2" key="1">
    <citation type="submission" date="2014-04" db="EMBL/GenBank/DDBJ databases">
        <authorList>
            <consortium name="DOE Joint Genome Institute"/>
            <person name="Kuo A."/>
            <person name="Kohler A."/>
            <person name="Nagy L.G."/>
            <person name="Floudas D."/>
            <person name="Copeland A."/>
            <person name="Barry K.W."/>
            <person name="Cichocki N."/>
            <person name="Veneault-Fourrey C."/>
            <person name="LaButti K."/>
            <person name="Lindquist E.A."/>
            <person name="Lipzen A."/>
            <person name="Lundell T."/>
            <person name="Morin E."/>
            <person name="Murat C."/>
            <person name="Sun H."/>
            <person name="Tunlid A."/>
            <person name="Henrissat B."/>
            <person name="Grigoriev I.V."/>
            <person name="Hibbett D.S."/>
            <person name="Martin F."/>
            <person name="Nordberg H.P."/>
            <person name="Cantor M.N."/>
            <person name="Hua S.X."/>
        </authorList>
    </citation>
    <scope>NUCLEOTIDE SEQUENCE [LARGE SCALE GENOMIC DNA]</scope>
    <source>
        <strain evidence="1 2">Foug A</strain>
    </source>
</reference>
<sequence>MSYTCKLETGEYDIASTVDEKLLGVFPGPPRPVDPILVDTRPVKFFVEKFEGDSGCTYTIRVSEPSDGRYLRNVDGTVSASADDGIPQRWVISTYGEGTYT</sequence>
<organism evidence="1 2">
    <name type="scientific">Scleroderma citrinum Foug A</name>
    <dbReference type="NCBI Taxonomy" id="1036808"/>
    <lineage>
        <taxon>Eukaryota</taxon>
        <taxon>Fungi</taxon>
        <taxon>Dikarya</taxon>
        <taxon>Basidiomycota</taxon>
        <taxon>Agaricomycotina</taxon>
        <taxon>Agaricomycetes</taxon>
        <taxon>Agaricomycetidae</taxon>
        <taxon>Boletales</taxon>
        <taxon>Sclerodermatineae</taxon>
        <taxon>Sclerodermataceae</taxon>
        <taxon>Scleroderma</taxon>
    </lineage>
</organism>
<accession>A0A0C3D543</accession>
<dbReference type="Proteomes" id="UP000053989">
    <property type="component" value="Unassembled WGS sequence"/>
</dbReference>
<dbReference type="HOGENOM" id="CLU_152731_0_0_1"/>
<proteinExistence type="predicted"/>
<protein>
    <submittedName>
        <fullName evidence="1">Uncharacterized protein</fullName>
    </submittedName>
</protein>
<reference evidence="2" key="2">
    <citation type="submission" date="2015-01" db="EMBL/GenBank/DDBJ databases">
        <title>Evolutionary Origins and Diversification of the Mycorrhizal Mutualists.</title>
        <authorList>
            <consortium name="DOE Joint Genome Institute"/>
            <consortium name="Mycorrhizal Genomics Consortium"/>
            <person name="Kohler A."/>
            <person name="Kuo A."/>
            <person name="Nagy L.G."/>
            <person name="Floudas D."/>
            <person name="Copeland A."/>
            <person name="Barry K.W."/>
            <person name="Cichocki N."/>
            <person name="Veneault-Fourrey C."/>
            <person name="LaButti K."/>
            <person name="Lindquist E.A."/>
            <person name="Lipzen A."/>
            <person name="Lundell T."/>
            <person name="Morin E."/>
            <person name="Murat C."/>
            <person name="Riley R."/>
            <person name="Ohm R."/>
            <person name="Sun H."/>
            <person name="Tunlid A."/>
            <person name="Henrissat B."/>
            <person name="Grigoriev I.V."/>
            <person name="Hibbett D.S."/>
            <person name="Martin F."/>
        </authorList>
    </citation>
    <scope>NUCLEOTIDE SEQUENCE [LARGE SCALE GENOMIC DNA]</scope>
    <source>
        <strain evidence="2">Foug A</strain>
    </source>
</reference>
<evidence type="ECO:0000313" key="1">
    <source>
        <dbReference type="EMBL" id="KIM51201.1"/>
    </source>
</evidence>